<dbReference type="InterPro" id="IPR053151">
    <property type="entry name" value="RNase_H-like"/>
</dbReference>
<proteinExistence type="predicted"/>
<organism evidence="3 4">
    <name type="scientific">Penstemon smallii</name>
    <dbReference type="NCBI Taxonomy" id="265156"/>
    <lineage>
        <taxon>Eukaryota</taxon>
        <taxon>Viridiplantae</taxon>
        <taxon>Streptophyta</taxon>
        <taxon>Embryophyta</taxon>
        <taxon>Tracheophyta</taxon>
        <taxon>Spermatophyta</taxon>
        <taxon>Magnoliopsida</taxon>
        <taxon>eudicotyledons</taxon>
        <taxon>Gunneridae</taxon>
        <taxon>Pentapetalae</taxon>
        <taxon>asterids</taxon>
        <taxon>lamiids</taxon>
        <taxon>Lamiales</taxon>
        <taxon>Plantaginaceae</taxon>
        <taxon>Cheloneae</taxon>
        <taxon>Penstemon</taxon>
    </lineage>
</organism>
<evidence type="ECO:0000259" key="2">
    <source>
        <dbReference type="Pfam" id="PF13456"/>
    </source>
</evidence>
<gene>
    <name evidence="3" type="ORF">ACJIZ3_003163</name>
</gene>
<dbReference type="CDD" id="cd06222">
    <property type="entry name" value="RNase_H_like"/>
    <property type="match status" value="1"/>
</dbReference>
<accession>A0ABD3U9W3</accession>
<dbReference type="Proteomes" id="UP001634393">
    <property type="component" value="Unassembled WGS sequence"/>
</dbReference>
<feature type="transmembrane region" description="Helical" evidence="1">
    <location>
        <begin position="12"/>
        <end position="35"/>
    </location>
</feature>
<reference evidence="3 4" key="1">
    <citation type="submission" date="2024-12" db="EMBL/GenBank/DDBJ databases">
        <title>The unique morphological basis and parallel evolutionary history of personate flowers in Penstemon.</title>
        <authorList>
            <person name="Depatie T.H."/>
            <person name="Wessinger C.A."/>
        </authorList>
    </citation>
    <scope>NUCLEOTIDE SEQUENCE [LARGE SCALE GENOMIC DNA]</scope>
    <source>
        <strain evidence="3">WTNN_2</strain>
        <tissue evidence="3">Leaf</tissue>
    </source>
</reference>
<dbReference type="AlphaFoldDB" id="A0ABD3U9W3"/>
<name>A0ABD3U9W3_9LAMI</name>
<feature type="transmembrane region" description="Helical" evidence="1">
    <location>
        <begin position="47"/>
        <end position="72"/>
    </location>
</feature>
<sequence>MGFISFLKLLTYFSNVLSWPSFSFLYPLFASIRAIETDEEYHYQKCLKYWVVFSIATIFECTFAKILVWLSLWPFVKGITAVMLAVPSFAGASYVYTHYISPHIAMESSLHETSPIPNAKGCLEISNGILCKALLHNRDDEELEKLITYEDATDTICTIRNVLSSPRNIKQGQRETHLKGKKHRTKEEELKRKRLVESKEASIPLTWDIYEKLTNFINPGTNPSRWSVWVKPEFGWIKLNTDGSIDRDNSSFGGVLRDYLANPICAYHSRAPGDDIFLAELWAIWRGLVLCLGLGIEAIWVESDSMSVVKTINKQQPYPIKASSCLEHIWVLLNKFEKQIVSHAWRESNKAADYLSRLDILGSDIVLWPGDFPTELCKIIQEDASGRKYYRR</sequence>
<dbReference type="PANTHER" id="PTHR47723">
    <property type="entry name" value="OS05G0353850 PROTEIN"/>
    <property type="match status" value="1"/>
</dbReference>
<evidence type="ECO:0000313" key="4">
    <source>
        <dbReference type="Proteomes" id="UP001634393"/>
    </source>
</evidence>
<protein>
    <recommendedName>
        <fullName evidence="2">RNase H type-1 domain-containing protein</fullName>
    </recommendedName>
</protein>
<dbReference type="InterPro" id="IPR002156">
    <property type="entry name" value="RNaseH_domain"/>
</dbReference>
<keyword evidence="1" id="KW-0812">Transmembrane</keyword>
<dbReference type="Pfam" id="PF13456">
    <property type="entry name" value="RVT_3"/>
    <property type="match status" value="1"/>
</dbReference>
<dbReference type="InterPro" id="IPR044730">
    <property type="entry name" value="RNase_H-like_dom_plant"/>
</dbReference>
<keyword evidence="1" id="KW-1133">Transmembrane helix</keyword>
<keyword evidence="4" id="KW-1185">Reference proteome</keyword>
<evidence type="ECO:0000256" key="1">
    <source>
        <dbReference type="SAM" id="Phobius"/>
    </source>
</evidence>
<dbReference type="SUPFAM" id="SSF53098">
    <property type="entry name" value="Ribonuclease H-like"/>
    <property type="match status" value="1"/>
</dbReference>
<dbReference type="InterPro" id="IPR012337">
    <property type="entry name" value="RNaseH-like_sf"/>
</dbReference>
<dbReference type="Pfam" id="PF03134">
    <property type="entry name" value="TB2_DP1_HVA22"/>
    <property type="match status" value="1"/>
</dbReference>
<feature type="domain" description="RNase H type-1" evidence="2">
    <location>
        <begin position="240"/>
        <end position="357"/>
    </location>
</feature>
<dbReference type="Gene3D" id="3.30.420.10">
    <property type="entry name" value="Ribonuclease H-like superfamily/Ribonuclease H"/>
    <property type="match status" value="1"/>
</dbReference>
<evidence type="ECO:0000313" key="3">
    <source>
        <dbReference type="EMBL" id="KAL3845760.1"/>
    </source>
</evidence>
<dbReference type="EMBL" id="JBJXBP010000002">
    <property type="protein sequence ID" value="KAL3845760.1"/>
    <property type="molecule type" value="Genomic_DNA"/>
</dbReference>
<keyword evidence="1" id="KW-0472">Membrane</keyword>
<comment type="caution">
    <text evidence="3">The sequence shown here is derived from an EMBL/GenBank/DDBJ whole genome shotgun (WGS) entry which is preliminary data.</text>
</comment>
<dbReference type="PANTHER" id="PTHR47723:SF19">
    <property type="entry name" value="POLYNUCLEOTIDYL TRANSFERASE, RIBONUCLEASE H-LIKE SUPERFAMILY PROTEIN"/>
    <property type="match status" value="1"/>
</dbReference>
<feature type="transmembrane region" description="Helical" evidence="1">
    <location>
        <begin position="78"/>
        <end position="96"/>
    </location>
</feature>
<dbReference type="InterPro" id="IPR036397">
    <property type="entry name" value="RNaseH_sf"/>
</dbReference>
<dbReference type="InterPro" id="IPR004345">
    <property type="entry name" value="TB2_DP1_HVA22"/>
</dbReference>